<comment type="caution">
    <text evidence="1">The sequence shown here is derived from an EMBL/GenBank/DDBJ whole genome shotgun (WGS) entry which is preliminary data.</text>
</comment>
<proteinExistence type="predicted"/>
<dbReference type="InterPro" id="IPR015919">
    <property type="entry name" value="Cadherin-like_sf"/>
</dbReference>
<dbReference type="GO" id="GO:0016020">
    <property type="term" value="C:membrane"/>
    <property type="evidence" value="ECO:0007669"/>
    <property type="project" value="InterPro"/>
</dbReference>
<protein>
    <submittedName>
        <fullName evidence="1">Uncharacterized protein</fullName>
    </submittedName>
</protein>
<name>A0A820QMG0_9BILA</name>
<gene>
    <name evidence="1" type="ORF">KXQ929_LOCUS52357</name>
</gene>
<accession>A0A820QMG0</accession>
<dbReference type="SUPFAM" id="SSF49313">
    <property type="entry name" value="Cadherin-like"/>
    <property type="match status" value="1"/>
</dbReference>
<dbReference type="Proteomes" id="UP000663868">
    <property type="component" value="Unassembled WGS sequence"/>
</dbReference>
<reference evidence="1" key="1">
    <citation type="submission" date="2021-02" db="EMBL/GenBank/DDBJ databases">
        <authorList>
            <person name="Nowell W R."/>
        </authorList>
    </citation>
    <scope>NUCLEOTIDE SEQUENCE</scope>
</reference>
<organism evidence="1 2">
    <name type="scientific">Adineta steineri</name>
    <dbReference type="NCBI Taxonomy" id="433720"/>
    <lineage>
        <taxon>Eukaryota</taxon>
        <taxon>Metazoa</taxon>
        <taxon>Spiralia</taxon>
        <taxon>Gnathifera</taxon>
        <taxon>Rotifera</taxon>
        <taxon>Eurotatoria</taxon>
        <taxon>Bdelloidea</taxon>
        <taxon>Adinetida</taxon>
        <taxon>Adinetidae</taxon>
        <taxon>Adineta</taxon>
    </lineage>
</organism>
<evidence type="ECO:0000313" key="1">
    <source>
        <dbReference type="EMBL" id="CAF4423763.1"/>
    </source>
</evidence>
<evidence type="ECO:0000313" key="2">
    <source>
        <dbReference type="Proteomes" id="UP000663868"/>
    </source>
</evidence>
<sequence length="160" mass="18777">AVTDGLHLTEPYLPITIYDYLQNSPKFSLDEYTFQYNEILGQIYAYDHDLNDQITYKLYLEPDGIQIDHYSGLITSNKTYLSPIIEFFASASDRAQQIVYTKIIILFPIQPRFTSNLYHIFLNPLIKIPSEIFHFQLVDTFNQPLSSTRFELEHSTHFLQ</sequence>
<feature type="non-terminal residue" evidence="1">
    <location>
        <position position="1"/>
    </location>
</feature>
<dbReference type="AlphaFoldDB" id="A0A820QMG0"/>
<feature type="non-terminal residue" evidence="1">
    <location>
        <position position="160"/>
    </location>
</feature>
<dbReference type="EMBL" id="CAJOBB010027568">
    <property type="protein sequence ID" value="CAF4423763.1"/>
    <property type="molecule type" value="Genomic_DNA"/>
</dbReference>
<dbReference type="GO" id="GO:0005509">
    <property type="term" value="F:calcium ion binding"/>
    <property type="evidence" value="ECO:0007669"/>
    <property type="project" value="InterPro"/>
</dbReference>